<protein>
    <submittedName>
        <fullName evidence="1">VQ motif-containing protein</fullName>
    </submittedName>
</protein>
<dbReference type="Proteomes" id="UP001164539">
    <property type="component" value="Chromosome 13"/>
</dbReference>
<organism evidence="1 2">
    <name type="scientific">Melia azedarach</name>
    <name type="common">Chinaberry tree</name>
    <dbReference type="NCBI Taxonomy" id="155640"/>
    <lineage>
        <taxon>Eukaryota</taxon>
        <taxon>Viridiplantae</taxon>
        <taxon>Streptophyta</taxon>
        <taxon>Embryophyta</taxon>
        <taxon>Tracheophyta</taxon>
        <taxon>Spermatophyta</taxon>
        <taxon>Magnoliopsida</taxon>
        <taxon>eudicotyledons</taxon>
        <taxon>Gunneridae</taxon>
        <taxon>Pentapetalae</taxon>
        <taxon>rosids</taxon>
        <taxon>malvids</taxon>
        <taxon>Sapindales</taxon>
        <taxon>Meliaceae</taxon>
        <taxon>Melia</taxon>
    </lineage>
</organism>
<keyword evidence="2" id="KW-1185">Reference proteome</keyword>
<sequence length="217" mass="23985">MSSSSEWMQYYQQITMDEDHVASSIAFSDAIAVTTGAGAASESILSPSNSCSMNDQLIPKGCVSKPVRRRSRPSKKTPTTLLNANANNFRALVQQFTGCPSKSFSFGSNKGPVNLNFGLANEQNERYEPSLTAAFGNYNDYNNNHNQQSELLQPQQQQQISEEQRSLVSFDEVNADAFSATPSNFINPNGFSMDDVYFHEIGRDVFSCEGKNDSYLL</sequence>
<accession>A0ACC1WW45</accession>
<evidence type="ECO:0000313" key="1">
    <source>
        <dbReference type="EMBL" id="KAJ4702664.1"/>
    </source>
</evidence>
<proteinExistence type="predicted"/>
<evidence type="ECO:0000313" key="2">
    <source>
        <dbReference type="Proteomes" id="UP001164539"/>
    </source>
</evidence>
<reference evidence="1 2" key="1">
    <citation type="journal article" date="2023" name="Science">
        <title>Complex scaffold remodeling in plant triterpene biosynthesis.</title>
        <authorList>
            <person name="De La Pena R."/>
            <person name="Hodgson H."/>
            <person name="Liu J.C."/>
            <person name="Stephenson M.J."/>
            <person name="Martin A.C."/>
            <person name="Owen C."/>
            <person name="Harkess A."/>
            <person name="Leebens-Mack J."/>
            <person name="Jimenez L.E."/>
            <person name="Osbourn A."/>
            <person name="Sattely E.S."/>
        </authorList>
    </citation>
    <scope>NUCLEOTIDE SEQUENCE [LARGE SCALE GENOMIC DNA]</scope>
    <source>
        <strain evidence="2">cv. JPN11</strain>
        <tissue evidence="1">Leaf</tissue>
    </source>
</reference>
<name>A0ACC1WW45_MELAZ</name>
<gene>
    <name evidence="1" type="ORF">OWV82_022675</name>
</gene>
<dbReference type="EMBL" id="CM051406">
    <property type="protein sequence ID" value="KAJ4702664.1"/>
    <property type="molecule type" value="Genomic_DNA"/>
</dbReference>
<comment type="caution">
    <text evidence="1">The sequence shown here is derived from an EMBL/GenBank/DDBJ whole genome shotgun (WGS) entry which is preliminary data.</text>
</comment>